<evidence type="ECO:0000313" key="2">
    <source>
        <dbReference type="Proteomes" id="UP000257127"/>
    </source>
</evidence>
<organism evidence="1 2">
    <name type="scientific">Brumimicrobium aurantiacum</name>
    <dbReference type="NCBI Taxonomy" id="1737063"/>
    <lineage>
        <taxon>Bacteria</taxon>
        <taxon>Pseudomonadati</taxon>
        <taxon>Bacteroidota</taxon>
        <taxon>Flavobacteriia</taxon>
        <taxon>Flavobacteriales</taxon>
        <taxon>Crocinitomicaceae</taxon>
        <taxon>Brumimicrobium</taxon>
    </lineage>
</organism>
<protein>
    <recommendedName>
        <fullName evidence="3">Lipocalin-like domain-containing protein</fullName>
    </recommendedName>
</protein>
<gene>
    <name evidence="1" type="ORF">DXU93_04450</name>
</gene>
<dbReference type="PROSITE" id="PS51257">
    <property type="entry name" value="PROKAR_LIPOPROTEIN"/>
    <property type="match status" value="1"/>
</dbReference>
<proteinExistence type="predicted"/>
<accession>A0A3E1EZU4</accession>
<comment type="caution">
    <text evidence="1">The sequence shown here is derived from an EMBL/GenBank/DDBJ whole genome shotgun (WGS) entry which is preliminary data.</text>
</comment>
<dbReference type="EMBL" id="QURB01000002">
    <property type="protein sequence ID" value="RFC55076.1"/>
    <property type="molecule type" value="Genomic_DNA"/>
</dbReference>
<reference evidence="1 2" key="1">
    <citation type="submission" date="2018-08" db="EMBL/GenBank/DDBJ databases">
        <title>The draft genome squence of Brumimicrobium sp. N62.</title>
        <authorList>
            <person name="Du Z.-J."/>
            <person name="Luo H.-R."/>
        </authorList>
    </citation>
    <scope>NUCLEOTIDE SEQUENCE [LARGE SCALE GENOMIC DNA]</scope>
    <source>
        <strain evidence="1 2">N62</strain>
    </source>
</reference>
<evidence type="ECO:0008006" key="3">
    <source>
        <dbReference type="Google" id="ProtNLM"/>
    </source>
</evidence>
<name>A0A3E1EZU4_9FLAO</name>
<keyword evidence="2" id="KW-1185">Reference proteome</keyword>
<evidence type="ECO:0000313" key="1">
    <source>
        <dbReference type="EMBL" id="RFC55076.1"/>
    </source>
</evidence>
<dbReference type="AlphaFoldDB" id="A0A3E1EZU4"/>
<sequence length="140" mass="16315">MNVMMKYSILIVILSFSIGSCSDYKKIKNKLISYNLWSIDTIKRKEKYEFIFPSSNHFGSNLMAFRENGVIRLPIPIGQLYNNNGRWDITVSNDSLFLEVWDSSFEEFNNVYYIESEVKDGLIFLTLTSDIYVFTCKTAI</sequence>
<dbReference type="Proteomes" id="UP000257127">
    <property type="component" value="Unassembled WGS sequence"/>
</dbReference>